<protein>
    <recommendedName>
        <fullName evidence="4">GAP family protein</fullName>
    </recommendedName>
</protein>
<feature type="transmembrane region" description="Helical" evidence="1">
    <location>
        <begin position="148"/>
        <end position="169"/>
    </location>
</feature>
<feature type="transmembrane region" description="Helical" evidence="1">
    <location>
        <begin position="76"/>
        <end position="94"/>
    </location>
</feature>
<feature type="transmembrane region" description="Helical" evidence="1">
    <location>
        <begin position="40"/>
        <end position="70"/>
    </location>
</feature>
<proteinExistence type="predicted"/>
<gene>
    <name evidence="2" type="ORF">A4R43_12670</name>
</gene>
<keyword evidence="3" id="KW-1185">Reference proteome</keyword>
<dbReference type="RefSeq" id="WP_113692546.1">
    <property type="nucleotide sequence ID" value="NZ_CP015163.1"/>
</dbReference>
<dbReference type="Proteomes" id="UP000250434">
    <property type="component" value="Chromosome"/>
</dbReference>
<reference evidence="2 3" key="1">
    <citation type="submission" date="2016-04" db="EMBL/GenBank/DDBJ databases">
        <title>Complete genome sequence and analysis of deep-sea sediment isolate, Amycolatopsis sp. WP1.</title>
        <authorList>
            <person name="Wang H."/>
            <person name="Chen S."/>
            <person name="Wu Q."/>
        </authorList>
    </citation>
    <scope>NUCLEOTIDE SEQUENCE [LARGE SCALE GENOMIC DNA]</scope>
    <source>
        <strain evidence="2 3">WP1</strain>
    </source>
</reference>
<dbReference type="KEGG" id="aab:A4R43_12670"/>
<organism evidence="2 3">
    <name type="scientific">Amycolatopsis albispora</name>
    <dbReference type="NCBI Taxonomy" id="1804986"/>
    <lineage>
        <taxon>Bacteria</taxon>
        <taxon>Bacillati</taxon>
        <taxon>Actinomycetota</taxon>
        <taxon>Actinomycetes</taxon>
        <taxon>Pseudonocardiales</taxon>
        <taxon>Pseudonocardiaceae</taxon>
        <taxon>Amycolatopsis</taxon>
    </lineage>
</organism>
<keyword evidence="1" id="KW-0472">Membrane</keyword>
<dbReference type="EMBL" id="CP015163">
    <property type="protein sequence ID" value="AXB43301.1"/>
    <property type="molecule type" value="Genomic_DNA"/>
</dbReference>
<feature type="transmembrane region" description="Helical" evidence="1">
    <location>
        <begin position="197"/>
        <end position="215"/>
    </location>
</feature>
<evidence type="ECO:0008006" key="4">
    <source>
        <dbReference type="Google" id="ProtNLM"/>
    </source>
</evidence>
<evidence type="ECO:0000256" key="1">
    <source>
        <dbReference type="SAM" id="Phobius"/>
    </source>
</evidence>
<feature type="transmembrane region" description="Helical" evidence="1">
    <location>
        <begin position="6"/>
        <end position="31"/>
    </location>
</feature>
<sequence>MGAKDLLTVGGLALLDSLNISLLLATLYLLVNNQRPIPRVLLFVGVFYAVYVVAGFALASGAAAIGGALGGSAGKLIQLAVGALLLLYGIFARTEPREQRAGRTGAVGYLATMGLALTVAAVEVATALPYLAAISVLSQSGLDPVVRLLIILGYNLIVVAPCLIAAIAYTRSRSRMKSRFEEFIAKRQEKKKKDRKGLLLLCIIAGFYIAGDALVKLEFFGLVELTEEQRRKIHSY</sequence>
<dbReference type="OrthoDB" id="9965681at2"/>
<keyword evidence="1" id="KW-0812">Transmembrane</keyword>
<keyword evidence="1" id="KW-1133">Transmembrane helix</keyword>
<feature type="transmembrane region" description="Helical" evidence="1">
    <location>
        <begin position="106"/>
        <end position="128"/>
    </location>
</feature>
<dbReference type="InterPro" id="IPR021315">
    <property type="entry name" value="Gap/Sap"/>
</dbReference>
<name>A0A344L5H7_9PSEU</name>
<evidence type="ECO:0000313" key="2">
    <source>
        <dbReference type="EMBL" id="AXB43301.1"/>
    </source>
</evidence>
<accession>A0A344L5H7</accession>
<evidence type="ECO:0000313" key="3">
    <source>
        <dbReference type="Proteomes" id="UP000250434"/>
    </source>
</evidence>
<dbReference type="Pfam" id="PF11139">
    <property type="entry name" value="SfLAP"/>
    <property type="match status" value="1"/>
</dbReference>
<dbReference type="AlphaFoldDB" id="A0A344L5H7"/>